<accession>A0A1W1BPG2</accession>
<evidence type="ECO:0000259" key="5">
    <source>
        <dbReference type="Pfam" id="PF13675"/>
    </source>
</evidence>
<organism evidence="6">
    <name type="scientific">hydrothermal vent metagenome</name>
    <dbReference type="NCBI Taxonomy" id="652676"/>
    <lineage>
        <taxon>unclassified sequences</taxon>
        <taxon>metagenomes</taxon>
        <taxon>ecological metagenomes</taxon>
    </lineage>
</organism>
<evidence type="ECO:0000256" key="4">
    <source>
        <dbReference type="ARBA" id="ARBA00023136"/>
    </source>
</evidence>
<evidence type="ECO:0000256" key="1">
    <source>
        <dbReference type="ARBA" id="ARBA00004141"/>
    </source>
</evidence>
<name>A0A1W1BPG2_9ZZZZ</name>
<protein>
    <submittedName>
        <fullName evidence="6">Nitric oxide-responding transcriptional regulator Dnr (Crp/Fnr family)</fullName>
    </submittedName>
</protein>
<dbReference type="EMBL" id="FPHL01000010">
    <property type="protein sequence ID" value="SFV55413.1"/>
    <property type="molecule type" value="Genomic_DNA"/>
</dbReference>
<evidence type="ECO:0000313" key="6">
    <source>
        <dbReference type="EMBL" id="SFV55413.1"/>
    </source>
</evidence>
<dbReference type="GO" id="GO:0016020">
    <property type="term" value="C:membrane"/>
    <property type="evidence" value="ECO:0007669"/>
    <property type="project" value="UniProtKB-SubCell"/>
</dbReference>
<reference evidence="6" key="1">
    <citation type="submission" date="2016-10" db="EMBL/GenBank/DDBJ databases">
        <authorList>
            <person name="de Groot N.N."/>
        </authorList>
    </citation>
    <scope>NUCLEOTIDE SEQUENCE</scope>
</reference>
<gene>
    <name evidence="6" type="ORF">MNB_SV-10-772</name>
</gene>
<feature type="domain" description="NarX-like N-terminal" evidence="5">
    <location>
        <begin position="30"/>
        <end position="110"/>
    </location>
</feature>
<evidence type="ECO:0000256" key="3">
    <source>
        <dbReference type="ARBA" id="ARBA00022989"/>
    </source>
</evidence>
<proteinExistence type="predicted"/>
<keyword evidence="4" id="KW-0472">Membrane</keyword>
<dbReference type="Pfam" id="PF13675">
    <property type="entry name" value="PilJ"/>
    <property type="match status" value="2"/>
</dbReference>
<keyword evidence="3" id="KW-1133">Transmembrane helix</keyword>
<dbReference type="AlphaFoldDB" id="A0A1W1BPG2"/>
<evidence type="ECO:0000256" key="2">
    <source>
        <dbReference type="ARBA" id="ARBA00022692"/>
    </source>
</evidence>
<keyword evidence="2" id="KW-0812">Transmembrane</keyword>
<feature type="domain" description="NarX-like N-terminal" evidence="5">
    <location>
        <begin position="146"/>
        <end position="200"/>
    </location>
</feature>
<dbReference type="InterPro" id="IPR029095">
    <property type="entry name" value="NarX-like_N"/>
</dbReference>
<sequence length="260" mass="29452">MDGVMRIGKRIVLAVLLFGSVVYAIEIANLSVAVDVAGKQRMYTQRMLKDYAMIGLENNFGNPSEDLKKIMGNFEDHLNALIAFNKDPVTAKSLQKVKKMWMPIKAALQEKPSKEKAGKMQEDLEALLKQSNEAVGLFARQTGKVSGEIINISGRQRMLSQRMASLYMLKVWGVNDPQFKVKMTKAMDLFKTSLDKLMKSKMTTPEIMTLLKRAQKSFMFFEIMNRSNSKFIPTLIYKKSNDILKDMNTATGLYAAQEKK</sequence>
<comment type="subcellular location">
    <subcellularLocation>
        <location evidence="1">Membrane</location>
        <topology evidence="1">Multi-pass membrane protein</topology>
    </subcellularLocation>
</comment>